<sequence length="329" mass="35023">MSSEHGIIEVDKEVLVQLFDFWAPRTHPPWSGREAAVGADPAATNRGIEAIMRTAADAAKAKYGKPAQLLLVVLPGKMIDEYKEIKRVSYIELGHPFQVIAGNKAPLQAKVGTRPGSKGGDPQYCANVAMKINNKLGGVNVTLSGGLNTLGRWATRVLLQTGRQVVISGMATATKELLLEQQASQAAPHRDGVSEGQFDQVLAEEDMAIRQETNRPAHYHVLIDEIGFGADGVQILTYWMCYLYQRTTNSVSYCPPAYCADCAAFRGRTLLFVAFCPSGALPSAASSSSASDSASEAGSVHGVQGPGGASGPARFAGIHKGLGNVLYFM</sequence>
<proteinExistence type="predicted"/>
<dbReference type="PANTHER" id="PTHR22891">
    <property type="entry name" value="EUKARYOTIC TRANSLATION INITIATION FACTOR 2C"/>
    <property type="match status" value="1"/>
</dbReference>
<evidence type="ECO:0000259" key="1">
    <source>
        <dbReference type="SMART" id="SM00950"/>
    </source>
</evidence>
<dbReference type="EMBL" id="BRXU01000022">
    <property type="protein sequence ID" value="GLC58258.1"/>
    <property type="molecule type" value="Genomic_DNA"/>
</dbReference>
<dbReference type="Gene3D" id="3.40.50.2300">
    <property type="match status" value="1"/>
</dbReference>
<reference evidence="2 3" key="1">
    <citation type="journal article" date="2023" name="Commun. Biol.">
        <title>Reorganization of the ancestral sex-determining regions during the evolution of trioecy in Pleodorina starrii.</title>
        <authorList>
            <person name="Takahashi K."/>
            <person name="Suzuki S."/>
            <person name="Kawai-Toyooka H."/>
            <person name="Yamamoto K."/>
            <person name="Hamaji T."/>
            <person name="Ootsuki R."/>
            <person name="Yamaguchi H."/>
            <person name="Kawachi M."/>
            <person name="Higashiyama T."/>
            <person name="Nozaki H."/>
        </authorList>
    </citation>
    <scope>NUCLEOTIDE SEQUENCE [LARGE SCALE GENOMIC DNA]</scope>
    <source>
        <strain evidence="2 3">NIES-4479</strain>
    </source>
</reference>
<dbReference type="InterPro" id="IPR012337">
    <property type="entry name" value="RNaseH-like_sf"/>
</dbReference>
<dbReference type="SMART" id="SM00950">
    <property type="entry name" value="Piwi"/>
    <property type="match status" value="1"/>
</dbReference>
<comment type="caution">
    <text evidence="2">The sequence shown here is derived from an EMBL/GenBank/DDBJ whole genome shotgun (WGS) entry which is preliminary data.</text>
</comment>
<keyword evidence="3" id="KW-1185">Reference proteome</keyword>
<dbReference type="Proteomes" id="UP001165080">
    <property type="component" value="Unassembled WGS sequence"/>
</dbReference>
<dbReference type="AlphaFoldDB" id="A0A9W6F6M5"/>
<dbReference type="GO" id="GO:0003676">
    <property type="term" value="F:nucleic acid binding"/>
    <property type="evidence" value="ECO:0007669"/>
    <property type="project" value="InterPro"/>
</dbReference>
<dbReference type="Pfam" id="PF02171">
    <property type="entry name" value="Piwi"/>
    <property type="match status" value="2"/>
</dbReference>
<dbReference type="InterPro" id="IPR003165">
    <property type="entry name" value="Piwi"/>
</dbReference>
<evidence type="ECO:0000313" key="2">
    <source>
        <dbReference type="EMBL" id="GLC58258.1"/>
    </source>
</evidence>
<dbReference type="SUPFAM" id="SSF53098">
    <property type="entry name" value="Ribonuclease H-like"/>
    <property type="match status" value="1"/>
</dbReference>
<dbReference type="Gene3D" id="3.30.420.10">
    <property type="entry name" value="Ribonuclease H-like superfamily/Ribonuclease H"/>
    <property type="match status" value="2"/>
</dbReference>
<name>A0A9W6F6M5_9CHLO</name>
<evidence type="ECO:0000313" key="3">
    <source>
        <dbReference type="Proteomes" id="UP001165080"/>
    </source>
</evidence>
<accession>A0A9W6F6M5</accession>
<feature type="domain" description="Piwi" evidence="1">
    <location>
        <begin position="69"/>
        <end position="272"/>
    </location>
</feature>
<gene>
    <name evidence="2" type="primary">PLESTB002004</name>
    <name evidence="2" type="ORF">PLESTB_001338700</name>
</gene>
<dbReference type="InterPro" id="IPR036397">
    <property type="entry name" value="RNaseH_sf"/>
</dbReference>
<organism evidence="2 3">
    <name type="scientific">Pleodorina starrii</name>
    <dbReference type="NCBI Taxonomy" id="330485"/>
    <lineage>
        <taxon>Eukaryota</taxon>
        <taxon>Viridiplantae</taxon>
        <taxon>Chlorophyta</taxon>
        <taxon>core chlorophytes</taxon>
        <taxon>Chlorophyceae</taxon>
        <taxon>CS clade</taxon>
        <taxon>Chlamydomonadales</taxon>
        <taxon>Volvocaceae</taxon>
        <taxon>Pleodorina</taxon>
    </lineage>
</organism>
<protein>
    <submittedName>
        <fullName evidence="2">Protein argonaute-3</fullName>
    </submittedName>
</protein>